<feature type="domain" description="Trs130 NTS" evidence="8">
    <location>
        <begin position="710"/>
        <end position="805"/>
    </location>
</feature>
<dbReference type="GO" id="GO:1990071">
    <property type="term" value="C:TRAPPII protein complex"/>
    <property type="evidence" value="ECO:0007669"/>
    <property type="project" value="InterPro"/>
</dbReference>
<feature type="domain" description="TRAPPC10/Trs130 N-terminal" evidence="6">
    <location>
        <begin position="117"/>
        <end position="455"/>
    </location>
</feature>
<keyword evidence="10" id="KW-1185">Reference proteome</keyword>
<dbReference type="Pfam" id="PF23274">
    <property type="entry name" value="DUF7077"/>
    <property type="match status" value="1"/>
</dbReference>
<protein>
    <submittedName>
        <fullName evidence="9">TMEM1 family protein</fullName>
    </submittedName>
</protein>
<feature type="region of interest" description="Disordered" evidence="4">
    <location>
        <begin position="73"/>
        <end position="104"/>
    </location>
</feature>
<feature type="compositionally biased region" description="Pro residues" evidence="4">
    <location>
        <begin position="608"/>
        <end position="617"/>
    </location>
</feature>
<name>A0AB34G277_9HYPO</name>
<accession>A0AB34G277</accession>
<dbReference type="EMBL" id="JAQHRD010000002">
    <property type="protein sequence ID" value="KAJ6445143.1"/>
    <property type="molecule type" value="Genomic_DNA"/>
</dbReference>
<feature type="compositionally biased region" description="Polar residues" evidence="4">
    <location>
        <begin position="85"/>
        <end position="96"/>
    </location>
</feature>
<evidence type="ECO:0000259" key="8">
    <source>
        <dbReference type="Pfam" id="PF24967"/>
    </source>
</evidence>
<dbReference type="Pfam" id="PF23036">
    <property type="entry name" value="TRAPPC10_1st"/>
    <property type="match status" value="1"/>
</dbReference>
<evidence type="ECO:0000259" key="7">
    <source>
        <dbReference type="Pfam" id="PF23274"/>
    </source>
</evidence>
<evidence type="ECO:0000256" key="2">
    <source>
        <dbReference type="ARBA" id="ARBA00022448"/>
    </source>
</evidence>
<dbReference type="Pfam" id="PF24965">
    <property type="entry name" value="TRS130_4HB"/>
    <property type="match status" value="1"/>
</dbReference>
<dbReference type="InterPro" id="IPR022233">
    <property type="entry name" value="TRAPPC10/Trs130_C"/>
</dbReference>
<evidence type="ECO:0000313" key="9">
    <source>
        <dbReference type="EMBL" id="KAJ6445143.1"/>
    </source>
</evidence>
<reference evidence="9" key="1">
    <citation type="submission" date="2023-01" db="EMBL/GenBank/DDBJ databases">
        <title>The growth and conidiation of Purpureocillium lavendulum are regulated by nitrogen source and histone H3K14 acetylation.</title>
        <authorList>
            <person name="Tang P."/>
            <person name="Han J."/>
            <person name="Zhang C."/>
            <person name="Tang P."/>
            <person name="Qi F."/>
            <person name="Zhang K."/>
            <person name="Liang L."/>
        </authorList>
    </citation>
    <scope>NUCLEOTIDE SEQUENCE</scope>
    <source>
        <strain evidence="9">YMF1.00683</strain>
    </source>
</reference>
<feature type="domain" description="DUF7077" evidence="7">
    <location>
        <begin position="997"/>
        <end position="1117"/>
    </location>
</feature>
<dbReference type="InterPro" id="IPR055505">
    <property type="entry name" value="DUF7077"/>
</dbReference>
<feature type="region of interest" description="Disordered" evidence="4">
    <location>
        <begin position="568"/>
        <end position="623"/>
    </location>
</feature>
<dbReference type="PANTHER" id="PTHR13251">
    <property type="entry name" value="EPILEPSY HOLOPROSENCEPHALY CANDIDATE 1/TMEM1"/>
    <property type="match status" value="1"/>
</dbReference>
<dbReference type="InterPro" id="IPR056913">
    <property type="entry name" value="TRAPPC10/Trs130_N"/>
</dbReference>
<dbReference type="Pfam" id="PF24967">
    <property type="entry name" value="NTS_TR130"/>
    <property type="match status" value="1"/>
</dbReference>
<dbReference type="GO" id="GO:0006891">
    <property type="term" value="P:intra-Golgi vesicle-mediated transport"/>
    <property type="evidence" value="ECO:0007669"/>
    <property type="project" value="TreeGrafter"/>
</dbReference>
<dbReference type="PANTHER" id="PTHR13251:SF3">
    <property type="entry name" value="TRAFFICKING PROTEIN PARTICLE COMPLEX SUBUNIT 10"/>
    <property type="match status" value="1"/>
</dbReference>
<evidence type="ECO:0000256" key="3">
    <source>
        <dbReference type="ARBA" id="ARBA00023034"/>
    </source>
</evidence>
<dbReference type="GO" id="GO:0034498">
    <property type="term" value="P:early endosome to Golgi transport"/>
    <property type="evidence" value="ECO:0007669"/>
    <property type="project" value="TreeGrafter"/>
</dbReference>
<evidence type="ECO:0000256" key="1">
    <source>
        <dbReference type="ARBA" id="ARBA00004555"/>
    </source>
</evidence>
<comment type="subcellular location">
    <subcellularLocation>
        <location evidence="1">Golgi apparatus</location>
    </subcellularLocation>
</comment>
<evidence type="ECO:0000256" key="4">
    <source>
        <dbReference type="SAM" id="MobiDB-lite"/>
    </source>
</evidence>
<evidence type="ECO:0000313" key="10">
    <source>
        <dbReference type="Proteomes" id="UP001163105"/>
    </source>
</evidence>
<feature type="compositionally biased region" description="Basic and acidic residues" evidence="4">
    <location>
        <begin position="73"/>
        <end position="84"/>
    </location>
</feature>
<keyword evidence="2" id="KW-0813">Transport</keyword>
<comment type="caution">
    <text evidence="9">The sequence shown here is derived from an EMBL/GenBank/DDBJ whole genome shotgun (WGS) entry which is preliminary data.</text>
</comment>
<feature type="compositionally biased region" description="Low complexity" evidence="4">
    <location>
        <begin position="203"/>
        <end position="212"/>
    </location>
</feature>
<proteinExistence type="predicted"/>
<feature type="domain" description="TRAPPC10/Trs130 C-terminal" evidence="5">
    <location>
        <begin position="1329"/>
        <end position="1489"/>
    </location>
</feature>
<keyword evidence="3" id="KW-0333">Golgi apparatus</keyword>
<evidence type="ECO:0000259" key="5">
    <source>
        <dbReference type="Pfam" id="PF12584"/>
    </source>
</evidence>
<gene>
    <name evidence="9" type="primary">TRAPPC10</name>
    <name evidence="9" type="ORF">O9K51_03547</name>
</gene>
<dbReference type="InterPro" id="IPR045126">
    <property type="entry name" value="TRAPPC10/Trs130"/>
</dbReference>
<feature type="region of interest" description="Disordered" evidence="4">
    <location>
        <begin position="192"/>
        <end position="217"/>
    </location>
</feature>
<organism evidence="9 10">
    <name type="scientific">Purpureocillium lavendulum</name>
    <dbReference type="NCBI Taxonomy" id="1247861"/>
    <lineage>
        <taxon>Eukaryota</taxon>
        <taxon>Fungi</taxon>
        <taxon>Dikarya</taxon>
        <taxon>Ascomycota</taxon>
        <taxon>Pezizomycotina</taxon>
        <taxon>Sordariomycetes</taxon>
        <taxon>Hypocreomycetidae</taxon>
        <taxon>Hypocreales</taxon>
        <taxon>Ophiocordycipitaceae</taxon>
        <taxon>Purpureocillium</taxon>
    </lineage>
</organism>
<dbReference type="Pfam" id="PF12584">
    <property type="entry name" value="TRAPPC10"/>
    <property type="match status" value="1"/>
</dbReference>
<dbReference type="Proteomes" id="UP001163105">
    <property type="component" value="Unassembled WGS sequence"/>
</dbReference>
<dbReference type="GO" id="GO:0005829">
    <property type="term" value="C:cytosol"/>
    <property type="evidence" value="ECO:0007669"/>
    <property type="project" value="GOC"/>
</dbReference>
<dbReference type="InterPro" id="IPR056916">
    <property type="entry name" value="NTS_TR130"/>
</dbReference>
<evidence type="ECO:0000259" key="6">
    <source>
        <dbReference type="Pfam" id="PF23036"/>
    </source>
</evidence>
<sequence>MEQQHSTSKVTVEYFDPHNVYRLIAPGLVGRLPLRNLHWQSHAGPLRSIDSLHVDLVEGGDAAADGSATATLRESESSSSRDDGFQTQHVSGQAGSSDAGDARTSGSIHLKAARAQRRHQIPGLRRTPYLKVLFVRCDDNDSYKSAVRTEIREWVKAHTPPSLSSKKASKQEKHDAFEWLIVHVVIPNTVAATQPRSGGKTDGGTSDKTSSSRWRTGSTPLMEKLRSDFNSSAKGSPDRIAQIRIGINDVPYDQLPRVVPAVPSGYSETEQDAENAWNDLVTKFKALILSSFDQRVTQYEEDIKEKDAQRSLPGWNFCTFFILKEGLARGFESVGLVEDALVGYDELSVGLDSVLHEQSALASPESHGGAMLPYTEELRSAARAALTAAAGDDGDAGSQNLQAADPSQDQSAIIVSSTKKAYRDMILANKVSVFDFRCYLFARQISLLLRLGNAWVTREELMVKLRDQHTSVLHGVAPLAPPASHSQDPENLSMLAEICRRTLEFIPTISQVMQQDIFSALAEQQSSASTATPPPHVDSVMAETVDNLVSSFAFAITQQILAQTSTSALPIPPSTLTPGDGHEPKLSIPEPKTMMHPARSSSLHGQLPGPPPSPGVFPGPGRRASVTDAEISFLKVGLEELAARRAELYMLSRSILGGLGMKRGWSDGWREAPMIGEPAGDDLEEVNLDDDAPTGNPMPIASPSDAGIESQILQTATDNTDDFYRLYEILTDKALRHFAVANHHHSVHSCTADLAILKFHLQDYQAAAKMFLDATPFFGGNGWTSLELSMLVMYCKCLSELESTDEYVTVALKLLTKSCAAERERLQGKSELRLRATKSAPLRVSPIQDVTRKILECAKGLKTDVKVPLANFFTNVELSEAPQYEQDKDTCFLSVSLYSLLPDKIAIDAAKIKVACIDGGPCRELVFETKGEVAFAPGQNSVMLYCNSVVPGSYRISHFSLQASRVNLHFDRDSQHSPPRTADVFKESDVRVFQRTGALDVCISAGKYICLDKNNSLELELHTGWNQLKSCEIRVRPATGGLRLLTTEARLVNPDLEFFKPPEAGAFFLGDIAKGATVALQFPYSVEQDLADVIAKVEVTYVIESGETFYLAKSVTVPVSLAVGVNVQDVFKHQALFSRFNVSTATPSPLRLYKTELLESALFESSFGVPPATAITIFPKQPACLMYKVTRKPGSKPGKRTDRVMHLKLHYRVLQTEVEDLIKVSVQNEFSDEPLQQYSRLVSSQVLSEVRRSLEDRDLERAALLGEVTTSFLDAVPWEARFRGLGVVPGTREDAATRLGSVLRAWRKRHSRISVPTTTPVELSTILIPVEVPTLSVVHTADMRLQETSVGPLGDITDGTAIVNVNQALPATLHLKWTRAWDTEAKKRADQEFSYEVGAPSDTWIIGGRRKGHFVIPAAPSSPSSTGFMASTADTEAEIPLVLMPQREGWLAYPSVEIREVVTDAASGQETTQVCEVDWRNLGETVRVLTERRSVTVSLDASGPGGALYTLAVVEMDAAPPMSVLLFNVAAGVAAVSAAHHVHRGFAELYPAWRTRLGTKPARAARTGWDYMMVTYSLTVLLNVKWARARGPNGWEECSALVALAVGGLREGWACVRAGEPLPLVAFWGVPALSVLGVLLA</sequence>